<feature type="compositionally biased region" description="Basic and acidic residues" evidence="1">
    <location>
        <begin position="44"/>
        <end position="56"/>
    </location>
</feature>
<dbReference type="AlphaFoldDB" id="A0AAV7QI16"/>
<sequence>MQHTSVQGGSRRGCEDATPAYLRGSRRGRDSRTAAAVAGRGRSRRQDASRDPRQPRQDASASGCSGGRQATDGREGGK</sequence>
<accession>A0AAV7QI16</accession>
<feature type="region of interest" description="Disordered" evidence="1">
    <location>
        <begin position="1"/>
        <end position="78"/>
    </location>
</feature>
<evidence type="ECO:0000313" key="2">
    <source>
        <dbReference type="EMBL" id="KAJ1139725.1"/>
    </source>
</evidence>
<proteinExistence type="predicted"/>
<evidence type="ECO:0000256" key="1">
    <source>
        <dbReference type="SAM" id="MobiDB-lite"/>
    </source>
</evidence>
<name>A0AAV7QI16_PLEWA</name>
<dbReference type="EMBL" id="JANPWB010000010">
    <property type="protein sequence ID" value="KAJ1139725.1"/>
    <property type="molecule type" value="Genomic_DNA"/>
</dbReference>
<protein>
    <submittedName>
        <fullName evidence="2">Uncharacterized protein</fullName>
    </submittedName>
</protein>
<evidence type="ECO:0000313" key="3">
    <source>
        <dbReference type="Proteomes" id="UP001066276"/>
    </source>
</evidence>
<organism evidence="2 3">
    <name type="scientific">Pleurodeles waltl</name>
    <name type="common">Iberian ribbed newt</name>
    <dbReference type="NCBI Taxonomy" id="8319"/>
    <lineage>
        <taxon>Eukaryota</taxon>
        <taxon>Metazoa</taxon>
        <taxon>Chordata</taxon>
        <taxon>Craniata</taxon>
        <taxon>Vertebrata</taxon>
        <taxon>Euteleostomi</taxon>
        <taxon>Amphibia</taxon>
        <taxon>Batrachia</taxon>
        <taxon>Caudata</taxon>
        <taxon>Salamandroidea</taxon>
        <taxon>Salamandridae</taxon>
        <taxon>Pleurodelinae</taxon>
        <taxon>Pleurodeles</taxon>
    </lineage>
</organism>
<reference evidence="2" key="1">
    <citation type="journal article" date="2022" name="bioRxiv">
        <title>Sequencing and chromosome-scale assembly of the giantPleurodeles waltlgenome.</title>
        <authorList>
            <person name="Brown T."/>
            <person name="Elewa A."/>
            <person name="Iarovenko S."/>
            <person name="Subramanian E."/>
            <person name="Araus A.J."/>
            <person name="Petzold A."/>
            <person name="Susuki M."/>
            <person name="Suzuki K.-i.T."/>
            <person name="Hayashi T."/>
            <person name="Toyoda A."/>
            <person name="Oliveira C."/>
            <person name="Osipova E."/>
            <person name="Leigh N.D."/>
            <person name="Simon A."/>
            <person name="Yun M.H."/>
        </authorList>
    </citation>
    <scope>NUCLEOTIDE SEQUENCE</scope>
    <source>
        <strain evidence="2">20211129_DDA</strain>
        <tissue evidence="2">Liver</tissue>
    </source>
</reference>
<comment type="caution">
    <text evidence="2">The sequence shown here is derived from an EMBL/GenBank/DDBJ whole genome shotgun (WGS) entry which is preliminary data.</text>
</comment>
<dbReference type="Proteomes" id="UP001066276">
    <property type="component" value="Chromosome 6"/>
</dbReference>
<keyword evidence="3" id="KW-1185">Reference proteome</keyword>
<gene>
    <name evidence="2" type="ORF">NDU88_006092</name>
</gene>